<organism evidence="2 3">
    <name type="scientific">Aspergillus brasiliensis (strain CBS 101740 / IMI 381727 / IBT 21946)</name>
    <dbReference type="NCBI Taxonomy" id="767769"/>
    <lineage>
        <taxon>Eukaryota</taxon>
        <taxon>Fungi</taxon>
        <taxon>Dikarya</taxon>
        <taxon>Ascomycota</taxon>
        <taxon>Pezizomycotina</taxon>
        <taxon>Eurotiomycetes</taxon>
        <taxon>Eurotiomycetidae</taxon>
        <taxon>Eurotiales</taxon>
        <taxon>Aspergillaceae</taxon>
        <taxon>Aspergillus</taxon>
        <taxon>Aspergillus subgen. Circumdati</taxon>
    </lineage>
</organism>
<evidence type="ECO:0000313" key="2">
    <source>
        <dbReference type="EMBL" id="OJJ72753.1"/>
    </source>
</evidence>
<accession>A0A1L9ULY3</accession>
<gene>
    <name evidence="2" type="ORF">ASPBRDRAFT_673040</name>
</gene>
<protein>
    <submittedName>
        <fullName evidence="2">Uncharacterized protein</fullName>
    </submittedName>
</protein>
<sequence length="94" mass="10471">MPNGQNPTDRERNMEQGLNSTQAERKGRPCRRTGQSPKDRWAPGNSGKKPDCQAKAGRDGLFGEKAIRHLPIFIRPETEPGWIRFRAGLVNSGS</sequence>
<evidence type="ECO:0000313" key="3">
    <source>
        <dbReference type="Proteomes" id="UP000184499"/>
    </source>
</evidence>
<reference evidence="3" key="1">
    <citation type="journal article" date="2017" name="Genome Biol.">
        <title>Comparative genomics reveals high biological diversity and specific adaptations in the industrially and medically important fungal genus Aspergillus.</title>
        <authorList>
            <person name="de Vries R.P."/>
            <person name="Riley R."/>
            <person name="Wiebenga A."/>
            <person name="Aguilar-Osorio G."/>
            <person name="Amillis S."/>
            <person name="Uchima C.A."/>
            <person name="Anderluh G."/>
            <person name="Asadollahi M."/>
            <person name="Askin M."/>
            <person name="Barry K."/>
            <person name="Battaglia E."/>
            <person name="Bayram O."/>
            <person name="Benocci T."/>
            <person name="Braus-Stromeyer S.A."/>
            <person name="Caldana C."/>
            <person name="Canovas D."/>
            <person name="Cerqueira G.C."/>
            <person name="Chen F."/>
            <person name="Chen W."/>
            <person name="Choi C."/>
            <person name="Clum A."/>
            <person name="Dos Santos R.A."/>
            <person name="Damasio A.R."/>
            <person name="Diallinas G."/>
            <person name="Emri T."/>
            <person name="Fekete E."/>
            <person name="Flipphi M."/>
            <person name="Freyberg S."/>
            <person name="Gallo A."/>
            <person name="Gournas C."/>
            <person name="Habgood R."/>
            <person name="Hainaut M."/>
            <person name="Harispe M.L."/>
            <person name="Henrissat B."/>
            <person name="Hilden K.S."/>
            <person name="Hope R."/>
            <person name="Hossain A."/>
            <person name="Karabika E."/>
            <person name="Karaffa L."/>
            <person name="Karanyi Z."/>
            <person name="Krasevec N."/>
            <person name="Kuo A."/>
            <person name="Kusch H."/>
            <person name="LaButti K."/>
            <person name="Lagendijk E.L."/>
            <person name="Lapidus A."/>
            <person name="Levasseur A."/>
            <person name="Lindquist E."/>
            <person name="Lipzen A."/>
            <person name="Logrieco A.F."/>
            <person name="MacCabe A."/>
            <person name="Maekelae M.R."/>
            <person name="Malavazi I."/>
            <person name="Melin P."/>
            <person name="Meyer V."/>
            <person name="Mielnichuk N."/>
            <person name="Miskei M."/>
            <person name="Molnar A.P."/>
            <person name="Mule G."/>
            <person name="Ngan C.Y."/>
            <person name="Orejas M."/>
            <person name="Orosz E."/>
            <person name="Ouedraogo J.P."/>
            <person name="Overkamp K.M."/>
            <person name="Park H.-S."/>
            <person name="Perrone G."/>
            <person name="Piumi F."/>
            <person name="Punt P.J."/>
            <person name="Ram A.F."/>
            <person name="Ramon A."/>
            <person name="Rauscher S."/>
            <person name="Record E."/>
            <person name="Riano-Pachon D.M."/>
            <person name="Robert V."/>
            <person name="Roehrig J."/>
            <person name="Ruller R."/>
            <person name="Salamov A."/>
            <person name="Salih N.S."/>
            <person name="Samson R.A."/>
            <person name="Sandor E."/>
            <person name="Sanguinetti M."/>
            <person name="Schuetze T."/>
            <person name="Sepcic K."/>
            <person name="Shelest E."/>
            <person name="Sherlock G."/>
            <person name="Sophianopoulou V."/>
            <person name="Squina F.M."/>
            <person name="Sun H."/>
            <person name="Susca A."/>
            <person name="Todd R.B."/>
            <person name="Tsang A."/>
            <person name="Unkles S.E."/>
            <person name="van de Wiele N."/>
            <person name="van Rossen-Uffink D."/>
            <person name="Oliveira J.V."/>
            <person name="Vesth T.C."/>
            <person name="Visser J."/>
            <person name="Yu J.-H."/>
            <person name="Zhou M."/>
            <person name="Andersen M.R."/>
            <person name="Archer D.B."/>
            <person name="Baker S.E."/>
            <person name="Benoit I."/>
            <person name="Brakhage A.A."/>
            <person name="Braus G.H."/>
            <person name="Fischer R."/>
            <person name="Frisvad J.C."/>
            <person name="Goldman G.H."/>
            <person name="Houbraken J."/>
            <person name="Oakley B."/>
            <person name="Pocsi I."/>
            <person name="Scazzocchio C."/>
            <person name="Seiboth B."/>
            <person name="vanKuyk P.A."/>
            <person name="Wortman J."/>
            <person name="Dyer P.S."/>
            <person name="Grigoriev I.V."/>
        </authorList>
    </citation>
    <scope>NUCLEOTIDE SEQUENCE [LARGE SCALE GENOMIC DNA]</scope>
    <source>
        <strain evidence="3">CBS 101740 / IMI 381727 / IBT 21946</strain>
    </source>
</reference>
<dbReference type="VEuPathDB" id="FungiDB:ASPBRDRAFT_673040"/>
<dbReference type="Proteomes" id="UP000184499">
    <property type="component" value="Unassembled WGS sequence"/>
</dbReference>
<dbReference type="RefSeq" id="XP_067480001.1">
    <property type="nucleotide sequence ID" value="XM_067628866.1"/>
</dbReference>
<feature type="compositionally biased region" description="Basic and acidic residues" evidence="1">
    <location>
        <begin position="48"/>
        <end position="58"/>
    </location>
</feature>
<dbReference type="AlphaFoldDB" id="A0A1L9ULY3"/>
<feature type="region of interest" description="Disordered" evidence="1">
    <location>
        <begin position="1"/>
        <end position="58"/>
    </location>
</feature>
<dbReference type="GeneID" id="93581354"/>
<proteinExistence type="predicted"/>
<keyword evidence="3" id="KW-1185">Reference proteome</keyword>
<name>A0A1L9ULY3_ASPBC</name>
<dbReference type="EMBL" id="KV878683">
    <property type="protein sequence ID" value="OJJ72753.1"/>
    <property type="molecule type" value="Genomic_DNA"/>
</dbReference>
<evidence type="ECO:0000256" key="1">
    <source>
        <dbReference type="SAM" id="MobiDB-lite"/>
    </source>
</evidence>